<keyword evidence="2" id="KW-0540">Nuclease</keyword>
<dbReference type="RefSeq" id="WP_163966047.1">
    <property type="nucleotide sequence ID" value="NZ_JAAGNX010000003.1"/>
</dbReference>
<dbReference type="GO" id="GO:0004518">
    <property type="term" value="F:nuclease activity"/>
    <property type="evidence" value="ECO:0007669"/>
    <property type="project" value="UniProtKB-KW"/>
</dbReference>
<dbReference type="Pfam" id="PF13205">
    <property type="entry name" value="Big_5"/>
    <property type="match status" value="1"/>
</dbReference>
<gene>
    <name evidence="6" type="ORF">G0Q06_11420</name>
</gene>
<evidence type="ECO:0000256" key="2">
    <source>
        <dbReference type="ARBA" id="ARBA00022722"/>
    </source>
</evidence>
<dbReference type="GO" id="GO:0016787">
    <property type="term" value="F:hydrolase activity"/>
    <property type="evidence" value="ECO:0007669"/>
    <property type="project" value="UniProtKB-KW"/>
</dbReference>
<dbReference type="Pfam" id="PF04231">
    <property type="entry name" value="Endonuclease_1"/>
    <property type="match status" value="1"/>
</dbReference>
<comment type="caution">
    <text evidence="6">The sequence shown here is derived from an EMBL/GenBank/DDBJ whole genome shotgun (WGS) entry which is preliminary data.</text>
</comment>
<evidence type="ECO:0000259" key="5">
    <source>
        <dbReference type="Pfam" id="PF13205"/>
    </source>
</evidence>
<dbReference type="EMBL" id="JAAGNX010000003">
    <property type="protein sequence ID" value="NDV63064.1"/>
    <property type="molecule type" value="Genomic_DNA"/>
</dbReference>
<organism evidence="6 7">
    <name type="scientific">Oceanipulchritudo coccoides</name>
    <dbReference type="NCBI Taxonomy" id="2706888"/>
    <lineage>
        <taxon>Bacteria</taxon>
        <taxon>Pseudomonadati</taxon>
        <taxon>Verrucomicrobiota</taxon>
        <taxon>Opitutia</taxon>
        <taxon>Puniceicoccales</taxon>
        <taxon>Oceanipulchritudinaceae</taxon>
        <taxon>Oceanipulchritudo</taxon>
    </lineage>
</organism>
<evidence type="ECO:0000313" key="7">
    <source>
        <dbReference type="Proteomes" id="UP000478417"/>
    </source>
</evidence>
<keyword evidence="4" id="KW-0378">Hydrolase</keyword>
<dbReference type="PANTHER" id="PTHR33607:SF2">
    <property type="entry name" value="ENDONUCLEASE-1"/>
    <property type="match status" value="1"/>
</dbReference>
<comment type="similarity">
    <text evidence="1">Belongs to the EndA/NucM nuclease family.</text>
</comment>
<dbReference type="InterPro" id="IPR007346">
    <property type="entry name" value="Endonuclease-I"/>
</dbReference>
<sequence>MKIQYPLRVAAVLAFLNPFLLNAEVILEYGTALTAPITPSVVNAVVSGDDLDAGGGVNLNSNGSTFNFIGWEPSNTSYADAVADNEVWTWGFDITTPDRQIALTAMDIRLDRSSSGPDDFEIRASVNGGVEVTLLTHDYGDAASGVDFLNVSLGVIGTVSTGDSVVFRLAAFNSESTGGSLDMEAFDGSVALRISGTVTTGGGGPDLTPPSIFSLDPLDNSTGIAVDSNLTATFTELIQPGSGNITIHLGSNNAIVESLTVGSANASVSGNALIIDPVAELAEGTAYYIQIPNGAVADLASNPFGGLTGTTLWNFTTDTGPAPPSNEVLAYYTGIEGLSGITLRTTLHNLIDNHTVISYSDLNEIMEVIDESENDPNDIRLLYSNAELPKSSGSWNKEHVWPRSRGVDSSGPDNSDIHHLFPCESGVNSKRANYPFDYTTGSFDFDPFAPETTHDLSADTWEPLDRDKGLVARAILYMAVRYDGSDSSTTNLVLADSGISGSEMGVLTTLLEWNRLFPPTDYERARSDAIQNGVQVGSTIYAQGNRNPFSDFHQFADAIWLPAGETSYEKWAVETFTLEQLLNPAVWGPDADLNGDGQPNYFHFLTNTSPIGVGMGPVELAQDGSGNVILHFYEPVSNLVTEQLQLQSSTTLLPGSWATVPGWEIDATPTTSGTYTEFEYATPALSPGSKRFWRVEWE</sequence>
<reference evidence="6 7" key="1">
    <citation type="submission" date="2020-02" db="EMBL/GenBank/DDBJ databases">
        <title>Albibacoteraceae fam. nov., the first described family within the subdivision 4 Verrucomicrobia.</title>
        <authorList>
            <person name="Xi F."/>
        </authorList>
    </citation>
    <scope>NUCLEOTIDE SEQUENCE [LARGE SCALE GENOMIC DNA]</scope>
    <source>
        <strain evidence="6 7">CK1056</strain>
    </source>
</reference>
<evidence type="ECO:0000313" key="6">
    <source>
        <dbReference type="EMBL" id="NDV63064.1"/>
    </source>
</evidence>
<dbReference type="AlphaFoldDB" id="A0A6B2M4P6"/>
<dbReference type="Proteomes" id="UP000478417">
    <property type="component" value="Unassembled WGS sequence"/>
</dbReference>
<evidence type="ECO:0000256" key="4">
    <source>
        <dbReference type="ARBA" id="ARBA00022801"/>
    </source>
</evidence>
<proteinExistence type="inferred from homology"/>
<dbReference type="SUPFAM" id="SSF54060">
    <property type="entry name" value="His-Me finger endonucleases"/>
    <property type="match status" value="1"/>
</dbReference>
<keyword evidence="3" id="KW-0732">Signal</keyword>
<accession>A0A6B2M4P6</accession>
<name>A0A6B2M4P6_9BACT</name>
<evidence type="ECO:0000256" key="1">
    <source>
        <dbReference type="ARBA" id="ARBA00006429"/>
    </source>
</evidence>
<dbReference type="InterPro" id="IPR044925">
    <property type="entry name" value="His-Me_finger_sf"/>
</dbReference>
<keyword evidence="7" id="KW-1185">Reference proteome</keyword>
<protein>
    <recommendedName>
        <fullName evidence="5">SbsA Ig-like domain-containing protein</fullName>
    </recommendedName>
</protein>
<feature type="domain" description="SbsA Ig-like" evidence="5">
    <location>
        <begin position="207"/>
        <end position="317"/>
    </location>
</feature>
<dbReference type="InterPro" id="IPR032812">
    <property type="entry name" value="SbsA_Ig"/>
</dbReference>
<dbReference type="PANTHER" id="PTHR33607">
    <property type="entry name" value="ENDONUCLEASE-1"/>
    <property type="match status" value="1"/>
</dbReference>
<evidence type="ECO:0000256" key="3">
    <source>
        <dbReference type="ARBA" id="ARBA00022729"/>
    </source>
</evidence>